<dbReference type="EMBL" id="CAADRP010000546">
    <property type="protein sequence ID" value="VFU29399.1"/>
    <property type="molecule type" value="Genomic_DNA"/>
</dbReference>
<proteinExistence type="predicted"/>
<gene>
    <name evidence="1" type="ORF">SVIM_LOCUS107258</name>
</gene>
<accession>A0A6N2KRW8</accession>
<reference evidence="1" key="1">
    <citation type="submission" date="2019-03" db="EMBL/GenBank/DDBJ databases">
        <authorList>
            <person name="Mank J."/>
            <person name="Almeida P."/>
        </authorList>
    </citation>
    <scope>NUCLEOTIDE SEQUENCE</scope>
    <source>
        <strain evidence="1">78183</strain>
    </source>
</reference>
<protein>
    <submittedName>
        <fullName evidence="1">Uncharacterized protein</fullName>
    </submittedName>
</protein>
<organism evidence="1">
    <name type="scientific">Salix viminalis</name>
    <name type="common">Common osier</name>
    <name type="synonym">Basket willow</name>
    <dbReference type="NCBI Taxonomy" id="40686"/>
    <lineage>
        <taxon>Eukaryota</taxon>
        <taxon>Viridiplantae</taxon>
        <taxon>Streptophyta</taxon>
        <taxon>Embryophyta</taxon>
        <taxon>Tracheophyta</taxon>
        <taxon>Spermatophyta</taxon>
        <taxon>Magnoliopsida</taxon>
        <taxon>eudicotyledons</taxon>
        <taxon>Gunneridae</taxon>
        <taxon>Pentapetalae</taxon>
        <taxon>rosids</taxon>
        <taxon>fabids</taxon>
        <taxon>Malpighiales</taxon>
        <taxon>Salicaceae</taxon>
        <taxon>Saliceae</taxon>
        <taxon>Salix</taxon>
    </lineage>
</organism>
<dbReference type="AlphaFoldDB" id="A0A6N2KRW8"/>
<sequence length="124" mass="14004">MEQHCRLRPVVQTEAQPIPPIPPMENGVRLRAAPAFINEILKENEDSVRRGIPSAKTQVDAAKTEFFRTLMKSPVPKPSRLAAKTLKEAASLNLKEVFVMPENHLFIIGRMEFCRRGSLNLADR</sequence>
<name>A0A6N2KRW8_SALVM</name>
<evidence type="ECO:0000313" key="1">
    <source>
        <dbReference type="EMBL" id="VFU29399.1"/>
    </source>
</evidence>